<dbReference type="EMBL" id="CP001857">
    <property type="protein sequence ID" value="ADB58239.1"/>
    <property type="molecule type" value="Genomic_DNA"/>
</dbReference>
<evidence type="ECO:0008006" key="3">
    <source>
        <dbReference type="Google" id="ProtNLM"/>
    </source>
</evidence>
<name>D2RDP5_ARCPA</name>
<dbReference type="SUPFAM" id="SSF56235">
    <property type="entry name" value="N-terminal nucleophile aminohydrolases (Ntn hydrolases)"/>
    <property type="match status" value="1"/>
</dbReference>
<dbReference type="InterPro" id="IPR010430">
    <property type="entry name" value="DUF1028"/>
</dbReference>
<evidence type="ECO:0000313" key="1">
    <source>
        <dbReference type="EMBL" id="ADB58239.1"/>
    </source>
</evidence>
<dbReference type="GeneID" id="8739869"/>
<dbReference type="PANTHER" id="PTHR39328:SF1">
    <property type="entry name" value="BLL2871 PROTEIN"/>
    <property type="match status" value="1"/>
</dbReference>
<dbReference type="KEGG" id="apo:Arcpr_1187"/>
<reference evidence="1 2" key="1">
    <citation type="journal article" date="2010" name="Stand. Genomic Sci.">
        <title>Complete genome sequence of Archaeoglobus profundus type strain (AV18).</title>
        <authorList>
            <person name="von Jan M."/>
            <person name="Lapidus A."/>
            <person name="Del Rio T.G."/>
            <person name="Copeland A."/>
            <person name="Tice H."/>
            <person name="Cheng J.F."/>
            <person name="Lucas S."/>
            <person name="Chen F."/>
            <person name="Nolan M."/>
            <person name="Goodwin L."/>
            <person name="Han C."/>
            <person name="Pitluck S."/>
            <person name="Liolios K."/>
            <person name="Ivanova N."/>
            <person name="Mavromatis K."/>
            <person name="Ovchinnikova G."/>
            <person name="Chertkov O."/>
            <person name="Pati A."/>
            <person name="Chen A."/>
            <person name="Palaniappan K."/>
            <person name="Land M."/>
            <person name="Hauser L."/>
            <person name="Chang Y.J."/>
            <person name="Jeffries C.D."/>
            <person name="Saunders E."/>
            <person name="Brettin T."/>
            <person name="Detter J.C."/>
            <person name="Chain P."/>
            <person name="Eichinger K."/>
            <person name="Huber H."/>
            <person name="Spring S."/>
            <person name="Rohde M."/>
            <person name="Goker M."/>
            <person name="Wirth R."/>
            <person name="Woyke T."/>
            <person name="Bristow J."/>
            <person name="Eisen J.A."/>
            <person name="Markowitz V."/>
            <person name="Hugenholtz P."/>
            <person name="Kyrpides N.C."/>
            <person name="Klenk H.P."/>
        </authorList>
    </citation>
    <scope>NUCLEOTIDE SEQUENCE [LARGE SCALE GENOMIC DNA]</scope>
    <source>
        <strain evidence="2">DSM 5631 / JCM 9629 / NBRC 100127 / Av18</strain>
    </source>
</reference>
<dbReference type="Gene3D" id="3.60.20.10">
    <property type="entry name" value="Glutamine Phosphoribosylpyrophosphate, subunit 1, domain 1"/>
    <property type="match status" value="1"/>
</dbReference>
<proteinExistence type="predicted"/>
<dbReference type="AlphaFoldDB" id="D2RDP5"/>
<dbReference type="OrthoDB" id="311454at2157"/>
<dbReference type="Pfam" id="PF06267">
    <property type="entry name" value="DUF1028"/>
    <property type="match status" value="1"/>
</dbReference>
<protein>
    <recommendedName>
        <fullName evidence="3">DUF1028 domain-containing protein</fullName>
    </recommendedName>
</protein>
<gene>
    <name evidence="1" type="ordered locus">Arcpr_1187</name>
</gene>
<dbReference type="InterPro" id="IPR029055">
    <property type="entry name" value="Ntn_hydrolases_N"/>
</dbReference>
<dbReference type="Proteomes" id="UP000001901">
    <property type="component" value="Chromosome"/>
</dbReference>
<organism evidence="1 2">
    <name type="scientific">Archaeoglobus profundus (strain DSM 5631 / JCM 9629 / NBRC 100127 / Av18)</name>
    <dbReference type="NCBI Taxonomy" id="572546"/>
    <lineage>
        <taxon>Archaea</taxon>
        <taxon>Methanobacteriati</taxon>
        <taxon>Methanobacteriota</taxon>
        <taxon>Archaeoglobi</taxon>
        <taxon>Archaeoglobales</taxon>
        <taxon>Archaeoglobaceae</taxon>
        <taxon>Archaeoglobus</taxon>
    </lineage>
</organism>
<dbReference type="PANTHER" id="PTHR39328">
    <property type="entry name" value="BLL2871 PROTEIN"/>
    <property type="match status" value="1"/>
</dbReference>
<dbReference type="eggNOG" id="arCOG04204">
    <property type="taxonomic scope" value="Archaea"/>
</dbReference>
<sequence length="192" mass="20995">MTYSIVAKEGEKLGVAVATGSVYVRSRVPHVKRGVGAIATQGYTEVSYGTVGLKLLEEGYSPKEALEILLKRDPGREYRQVIMIDAKGRKSAFTGKRTPDFKGHIIGENFVVAGNLIAGEEVLRAMVAGFRRGKSFEERLLLALDYGRDAGGDRRGERSCALIVESDEGRLDLSVDDSPDPIGELKILIRRL</sequence>
<evidence type="ECO:0000313" key="2">
    <source>
        <dbReference type="Proteomes" id="UP000001901"/>
    </source>
</evidence>
<accession>D2RDP5</accession>
<dbReference type="PaxDb" id="572546-Arcpr_1187"/>
<keyword evidence="2" id="KW-1185">Reference proteome</keyword>
<dbReference type="HOGENOM" id="CLU_068244_1_0_2"/>
<dbReference type="RefSeq" id="WP_012940575.1">
    <property type="nucleotide sequence ID" value="NC_013741.1"/>
</dbReference>